<accession>A0A8S5PQK4</accession>
<reference evidence="2" key="1">
    <citation type="journal article" date="2021" name="Proc. Natl. Acad. Sci. U.S.A.">
        <title>A Catalog of Tens of Thousands of Viruses from Human Metagenomes Reveals Hidden Associations with Chronic Diseases.</title>
        <authorList>
            <person name="Tisza M.J."/>
            <person name="Buck C.B."/>
        </authorList>
    </citation>
    <scope>NUCLEOTIDE SEQUENCE</scope>
    <source>
        <strain evidence="2">CtZro7</strain>
    </source>
</reference>
<keyword evidence="1" id="KW-0472">Membrane</keyword>
<feature type="transmembrane region" description="Helical" evidence="1">
    <location>
        <begin position="6"/>
        <end position="29"/>
    </location>
</feature>
<protein>
    <recommendedName>
        <fullName evidence="3">LemA family protein</fullName>
    </recommendedName>
</protein>
<evidence type="ECO:0000256" key="1">
    <source>
        <dbReference type="SAM" id="Phobius"/>
    </source>
</evidence>
<evidence type="ECO:0008006" key="3">
    <source>
        <dbReference type="Google" id="ProtNLM"/>
    </source>
</evidence>
<keyword evidence="1" id="KW-0812">Transmembrane</keyword>
<evidence type="ECO:0000313" key="2">
    <source>
        <dbReference type="EMBL" id="DAE09138.1"/>
    </source>
</evidence>
<keyword evidence="1" id="KW-1133">Transmembrane helix</keyword>
<organism evidence="2">
    <name type="scientific">Siphoviridae sp. ctZro7</name>
    <dbReference type="NCBI Taxonomy" id="2825561"/>
    <lineage>
        <taxon>Viruses</taxon>
        <taxon>Duplodnaviria</taxon>
        <taxon>Heunggongvirae</taxon>
        <taxon>Uroviricota</taxon>
        <taxon>Caudoviricetes</taxon>
    </lineage>
</organism>
<dbReference type="EMBL" id="BK015483">
    <property type="protein sequence ID" value="DAE09138.1"/>
    <property type="molecule type" value="Genomic_DNA"/>
</dbReference>
<proteinExistence type="predicted"/>
<name>A0A8S5PQK4_9CAUD</name>
<sequence>MNTKNIILASALLVFAIIIGTLVAGYFSYNNREISLRQQAEAQRGKIEGVHDKMWKIIQQKAQVTDEYKGTFEKIYPQLIAGRYQNDKGTMMKWIKESNPNFDVSLYRDLMQSIEIQRSEFQTAQERMLDIIREHETLTRTYPARWFVSNTMPIEYKVISSSRSKEVMIDGEDNDVDLFGNKK</sequence>